<name>A0A0F6HFG6_LEPIR</name>
<organism evidence="1 2">
    <name type="scientific">Leptospira interrogans str. UI 12621</name>
    <dbReference type="NCBI Taxonomy" id="1049937"/>
    <lineage>
        <taxon>Bacteria</taxon>
        <taxon>Pseudomonadati</taxon>
        <taxon>Spirochaetota</taxon>
        <taxon>Spirochaetia</taxon>
        <taxon>Leptospirales</taxon>
        <taxon>Leptospiraceae</taxon>
        <taxon>Leptospira</taxon>
    </lineage>
</organism>
<comment type="caution">
    <text evidence="1">The sequence shown here is derived from an EMBL/GenBank/DDBJ whole genome shotgun (WGS) entry which is preliminary data.</text>
</comment>
<evidence type="ECO:0000313" key="2">
    <source>
        <dbReference type="Proteomes" id="UP000006324"/>
    </source>
</evidence>
<dbReference type="EMBL" id="AHNQ02000006">
    <property type="protein sequence ID" value="EKO27112.1"/>
    <property type="molecule type" value="Genomic_DNA"/>
</dbReference>
<sequence length="43" mass="5157">MNYYKEKTYENKTLINLFKKLKSRNSLKKTVLIFKVGTICKTK</sequence>
<dbReference type="AlphaFoldDB" id="A0A0F6HFG6"/>
<protein>
    <submittedName>
        <fullName evidence="1">Uncharacterized protein</fullName>
    </submittedName>
</protein>
<dbReference type="Proteomes" id="UP000006324">
    <property type="component" value="Unassembled WGS sequence"/>
</dbReference>
<accession>A0A0F6HFG6</accession>
<evidence type="ECO:0000313" key="1">
    <source>
        <dbReference type="EMBL" id="EKO27112.1"/>
    </source>
</evidence>
<reference evidence="1 2" key="1">
    <citation type="submission" date="2012-09" db="EMBL/GenBank/DDBJ databases">
        <authorList>
            <person name="Harkins D.M."/>
            <person name="Durkin A.S."/>
            <person name="Brinkac L.M."/>
            <person name="Selengut J.D."/>
            <person name="Sanka R."/>
            <person name="DePew J."/>
            <person name="Purushe J."/>
            <person name="Chanthongthip A."/>
            <person name="Lattana O."/>
            <person name="Phetsouvanh R."/>
            <person name="Newton P.N."/>
            <person name="Vinetz J.M."/>
            <person name="Sutton G.G."/>
            <person name="Nelson W.C."/>
            <person name="Fouts D.E."/>
        </authorList>
    </citation>
    <scope>NUCLEOTIDE SEQUENCE [LARGE SCALE GENOMIC DNA]</scope>
    <source>
        <strain evidence="1 2">UI 12621</strain>
    </source>
</reference>
<proteinExistence type="predicted"/>
<gene>
    <name evidence="1" type="ORF">LEP1GSC104_0944</name>
</gene>